<feature type="domain" description="Response regulatory" evidence="3">
    <location>
        <begin position="4"/>
        <end position="121"/>
    </location>
</feature>
<evidence type="ECO:0000313" key="4">
    <source>
        <dbReference type="EMBL" id="HEX70156.1"/>
    </source>
</evidence>
<dbReference type="SUPFAM" id="SSF52172">
    <property type="entry name" value="CheY-like"/>
    <property type="match status" value="1"/>
</dbReference>
<name>A0A7C3ALF9_9BACT</name>
<protein>
    <submittedName>
        <fullName evidence="4">Response regulator</fullName>
    </submittedName>
</protein>
<dbReference type="GO" id="GO:0000160">
    <property type="term" value="P:phosphorelay signal transduction system"/>
    <property type="evidence" value="ECO:0007669"/>
    <property type="project" value="InterPro"/>
</dbReference>
<dbReference type="Pfam" id="PF00072">
    <property type="entry name" value="Response_reg"/>
    <property type="match status" value="1"/>
</dbReference>
<evidence type="ECO:0000256" key="2">
    <source>
        <dbReference type="PROSITE-ProRule" id="PRU00169"/>
    </source>
</evidence>
<dbReference type="AlphaFoldDB" id="A0A7C3ALF9"/>
<dbReference type="PANTHER" id="PTHR44591">
    <property type="entry name" value="STRESS RESPONSE REGULATOR PROTEIN 1"/>
    <property type="match status" value="1"/>
</dbReference>
<dbReference type="SMART" id="SM00448">
    <property type="entry name" value="REC"/>
    <property type="match status" value="1"/>
</dbReference>
<dbReference type="InterPro" id="IPR050595">
    <property type="entry name" value="Bact_response_regulator"/>
</dbReference>
<evidence type="ECO:0000256" key="1">
    <source>
        <dbReference type="ARBA" id="ARBA00022553"/>
    </source>
</evidence>
<sequence>MARKVVIVEGGAEYTEQVQQLRTHPAYEVVLCPVGPQTLPCIQRAQPSVVIVDLRTPSMDGIDLIQVLRFHPATASLPVVLVSSPRYAVGLLLDQLKAQRIYLLSRPFTLEQLATAVEEAAAMAAKPAPPKRR</sequence>
<dbReference type="EMBL" id="DSID01000221">
    <property type="protein sequence ID" value="HEX70156.1"/>
    <property type="molecule type" value="Genomic_DNA"/>
</dbReference>
<comment type="caution">
    <text evidence="4">The sequence shown here is derived from an EMBL/GenBank/DDBJ whole genome shotgun (WGS) entry which is preliminary data.</text>
</comment>
<dbReference type="PANTHER" id="PTHR44591:SF3">
    <property type="entry name" value="RESPONSE REGULATORY DOMAIN-CONTAINING PROTEIN"/>
    <property type="match status" value="1"/>
</dbReference>
<gene>
    <name evidence="4" type="ORF">ENP13_02800</name>
</gene>
<reference evidence="4" key="1">
    <citation type="journal article" date="2020" name="mSystems">
        <title>Genome- and Community-Level Interaction Insights into Carbon Utilization and Element Cycling Functions of Hydrothermarchaeota in Hydrothermal Sediment.</title>
        <authorList>
            <person name="Zhou Z."/>
            <person name="Liu Y."/>
            <person name="Xu W."/>
            <person name="Pan J."/>
            <person name="Luo Z.H."/>
            <person name="Li M."/>
        </authorList>
    </citation>
    <scope>NUCLEOTIDE SEQUENCE [LARGE SCALE GENOMIC DNA]</scope>
    <source>
        <strain evidence="4">SpSt-192</strain>
    </source>
</reference>
<dbReference type="Gene3D" id="3.40.50.2300">
    <property type="match status" value="1"/>
</dbReference>
<dbReference type="PROSITE" id="PS50110">
    <property type="entry name" value="RESPONSE_REGULATORY"/>
    <property type="match status" value="1"/>
</dbReference>
<accession>A0A7C3ALF9</accession>
<evidence type="ECO:0000259" key="3">
    <source>
        <dbReference type="PROSITE" id="PS50110"/>
    </source>
</evidence>
<keyword evidence="1 2" id="KW-0597">Phosphoprotein</keyword>
<proteinExistence type="predicted"/>
<dbReference type="InterPro" id="IPR011006">
    <property type="entry name" value="CheY-like_superfamily"/>
</dbReference>
<dbReference type="InterPro" id="IPR001789">
    <property type="entry name" value="Sig_transdc_resp-reg_receiver"/>
</dbReference>
<feature type="modified residue" description="4-aspartylphosphate" evidence="2">
    <location>
        <position position="53"/>
    </location>
</feature>
<organism evidence="4">
    <name type="scientific">Thermorudis sp</name>
    <dbReference type="NCBI Taxonomy" id="1969470"/>
    <lineage>
        <taxon>Bacteria</taxon>
        <taxon>Pseudomonadati</taxon>
        <taxon>Thermomicrobiota</taxon>
        <taxon>Thermomicrobia</taxon>
        <taxon>Thermomicrobia incertae sedis</taxon>
        <taxon>Thermorudis</taxon>
    </lineage>
</organism>